<evidence type="ECO:0000256" key="6">
    <source>
        <dbReference type="ARBA" id="ARBA00023098"/>
    </source>
</evidence>
<keyword evidence="7 9" id="KW-0472">Membrane</keyword>
<proteinExistence type="inferred from homology"/>
<evidence type="ECO:0000256" key="9">
    <source>
        <dbReference type="SAM" id="Phobius"/>
    </source>
</evidence>
<dbReference type="Proteomes" id="UP000799441">
    <property type="component" value="Unassembled WGS sequence"/>
</dbReference>
<dbReference type="GO" id="GO:0006629">
    <property type="term" value="P:lipid metabolic process"/>
    <property type="evidence" value="ECO:0007669"/>
    <property type="project" value="UniProtKB-KW"/>
</dbReference>
<accession>A0A9P4PYL2</accession>
<comment type="subcellular location">
    <subcellularLocation>
        <location evidence="1">Membrane</location>
    </subcellularLocation>
</comment>
<keyword evidence="5 9" id="KW-1133">Transmembrane helix</keyword>
<gene>
    <name evidence="11" type="ORF">K431DRAFT_233321</name>
</gene>
<dbReference type="AlphaFoldDB" id="A0A9P4PYL2"/>
<keyword evidence="4 9" id="KW-0812">Transmembrane</keyword>
<dbReference type="SUPFAM" id="SSF69593">
    <property type="entry name" value="Glycerol-3-phosphate (1)-acyltransferase"/>
    <property type="match status" value="1"/>
</dbReference>
<dbReference type="GO" id="GO:0016020">
    <property type="term" value="C:membrane"/>
    <property type="evidence" value="ECO:0007669"/>
    <property type="project" value="UniProtKB-SubCell"/>
</dbReference>
<keyword evidence="3" id="KW-0808">Transferase</keyword>
<dbReference type="Pfam" id="PF01553">
    <property type="entry name" value="Acyltransferase"/>
    <property type="match status" value="1"/>
</dbReference>
<dbReference type="SMART" id="SM00563">
    <property type="entry name" value="PlsC"/>
    <property type="match status" value="1"/>
</dbReference>
<feature type="domain" description="Phospholipid/glycerol acyltransferase" evidence="10">
    <location>
        <begin position="106"/>
        <end position="218"/>
    </location>
</feature>
<protein>
    <recommendedName>
        <fullName evidence="10">Phospholipid/glycerol acyltransferase domain-containing protein</fullName>
    </recommendedName>
</protein>
<dbReference type="GO" id="GO:0016746">
    <property type="term" value="F:acyltransferase activity"/>
    <property type="evidence" value="ECO:0007669"/>
    <property type="project" value="UniProtKB-KW"/>
</dbReference>
<keyword evidence="12" id="KW-1185">Reference proteome</keyword>
<evidence type="ECO:0000256" key="3">
    <source>
        <dbReference type="ARBA" id="ARBA00022679"/>
    </source>
</evidence>
<comment type="caution">
    <text evidence="11">The sequence shown here is derived from an EMBL/GenBank/DDBJ whole genome shotgun (WGS) entry which is preliminary data.</text>
</comment>
<evidence type="ECO:0000259" key="10">
    <source>
        <dbReference type="SMART" id="SM00563"/>
    </source>
</evidence>
<dbReference type="PANTHER" id="PTHR23063">
    <property type="entry name" value="PHOSPHOLIPID ACYLTRANSFERASE"/>
    <property type="match status" value="1"/>
</dbReference>
<keyword evidence="8" id="KW-0012">Acyltransferase</keyword>
<dbReference type="InterPro" id="IPR002123">
    <property type="entry name" value="Plipid/glycerol_acylTrfase"/>
</dbReference>
<name>A0A9P4PYL2_9PEZI</name>
<evidence type="ECO:0000313" key="11">
    <source>
        <dbReference type="EMBL" id="KAF2717348.1"/>
    </source>
</evidence>
<evidence type="ECO:0000256" key="7">
    <source>
        <dbReference type="ARBA" id="ARBA00023136"/>
    </source>
</evidence>
<evidence type="ECO:0000313" key="12">
    <source>
        <dbReference type="Proteomes" id="UP000799441"/>
    </source>
</evidence>
<organism evidence="11 12">
    <name type="scientific">Polychaeton citri CBS 116435</name>
    <dbReference type="NCBI Taxonomy" id="1314669"/>
    <lineage>
        <taxon>Eukaryota</taxon>
        <taxon>Fungi</taxon>
        <taxon>Dikarya</taxon>
        <taxon>Ascomycota</taxon>
        <taxon>Pezizomycotina</taxon>
        <taxon>Dothideomycetes</taxon>
        <taxon>Dothideomycetidae</taxon>
        <taxon>Capnodiales</taxon>
        <taxon>Capnodiaceae</taxon>
        <taxon>Polychaeton</taxon>
    </lineage>
</organism>
<reference evidence="11" key="1">
    <citation type="journal article" date="2020" name="Stud. Mycol.">
        <title>101 Dothideomycetes genomes: a test case for predicting lifestyles and emergence of pathogens.</title>
        <authorList>
            <person name="Haridas S."/>
            <person name="Albert R."/>
            <person name="Binder M."/>
            <person name="Bloem J."/>
            <person name="Labutti K."/>
            <person name="Salamov A."/>
            <person name="Andreopoulos B."/>
            <person name="Baker S."/>
            <person name="Barry K."/>
            <person name="Bills G."/>
            <person name="Bluhm B."/>
            <person name="Cannon C."/>
            <person name="Castanera R."/>
            <person name="Culley D."/>
            <person name="Daum C."/>
            <person name="Ezra D."/>
            <person name="Gonzalez J."/>
            <person name="Henrissat B."/>
            <person name="Kuo A."/>
            <person name="Liang C."/>
            <person name="Lipzen A."/>
            <person name="Lutzoni F."/>
            <person name="Magnuson J."/>
            <person name="Mondo S."/>
            <person name="Nolan M."/>
            <person name="Ohm R."/>
            <person name="Pangilinan J."/>
            <person name="Park H.-J."/>
            <person name="Ramirez L."/>
            <person name="Alfaro M."/>
            <person name="Sun H."/>
            <person name="Tritt A."/>
            <person name="Yoshinaga Y."/>
            <person name="Zwiers L.-H."/>
            <person name="Turgeon B."/>
            <person name="Goodwin S."/>
            <person name="Spatafora J."/>
            <person name="Crous P."/>
            <person name="Grigoriev I."/>
        </authorList>
    </citation>
    <scope>NUCLEOTIDE SEQUENCE</scope>
    <source>
        <strain evidence="11">CBS 116435</strain>
    </source>
</reference>
<comment type="similarity">
    <text evidence="2">Belongs to the 1-acyl-sn-glycerol-3-phosphate acyltransferase family.</text>
</comment>
<evidence type="ECO:0000256" key="1">
    <source>
        <dbReference type="ARBA" id="ARBA00004370"/>
    </source>
</evidence>
<dbReference type="OrthoDB" id="272512at2759"/>
<evidence type="ECO:0000256" key="8">
    <source>
        <dbReference type="ARBA" id="ARBA00023315"/>
    </source>
</evidence>
<sequence length="351" mass="38887">MEKYGQYRDKGSGIAPFFPIPASEAGAIWVPIYFFLFCLRLPFLLFFIALWLVITQWLPPGSLLRKANLWCVLGVPGIWWVDLQVDGVRRGSLASGPRNRLPGPGTIIASSHTSPIDALYLAAIFDPVFTQSFAGTKEVQHVGLWQAVFNAFSLPPAQESVNSLHTLDSLLKSNPNRIICVFPETTTSNGRGILRLSPSILSVSNPKTKVYPINLRYTPADITTPVPGITYAWTFLWRLCSRPTHCIRTRIGQKVMTSAPIFPPVPKSSPSKGGAATTGYDKRRSYEANFFDTLNDKKVAEEHEDGEGVDEGTIDAVAEALARLGRVKRVDLGLGEKTKFVQAWTKGRRRR</sequence>
<evidence type="ECO:0000256" key="4">
    <source>
        <dbReference type="ARBA" id="ARBA00022692"/>
    </source>
</evidence>
<dbReference type="PANTHER" id="PTHR23063:SF60">
    <property type="entry name" value="LYSOPHOSPHATIDIC ACID:OLEOYL-COA ACYLTRANSFERASE 1"/>
    <property type="match status" value="1"/>
</dbReference>
<evidence type="ECO:0000256" key="5">
    <source>
        <dbReference type="ARBA" id="ARBA00022989"/>
    </source>
</evidence>
<dbReference type="EMBL" id="MU003846">
    <property type="protein sequence ID" value="KAF2717348.1"/>
    <property type="molecule type" value="Genomic_DNA"/>
</dbReference>
<evidence type="ECO:0000256" key="2">
    <source>
        <dbReference type="ARBA" id="ARBA00008655"/>
    </source>
</evidence>
<keyword evidence="6" id="KW-0443">Lipid metabolism</keyword>
<feature type="transmembrane region" description="Helical" evidence="9">
    <location>
        <begin position="32"/>
        <end position="54"/>
    </location>
</feature>